<dbReference type="CDD" id="cd05472">
    <property type="entry name" value="cnd41_like"/>
    <property type="match status" value="1"/>
</dbReference>
<dbReference type="InterPro" id="IPR033873">
    <property type="entry name" value="CND41-like"/>
</dbReference>
<evidence type="ECO:0000313" key="10">
    <source>
        <dbReference type="Proteomes" id="UP000235220"/>
    </source>
</evidence>
<dbReference type="Gene3D" id="2.40.70.10">
    <property type="entry name" value="Acid Proteases"/>
    <property type="match status" value="2"/>
</dbReference>
<evidence type="ECO:0000256" key="8">
    <source>
        <dbReference type="SAM" id="Phobius"/>
    </source>
</evidence>
<feature type="active site" evidence="7">
    <location>
        <position position="237"/>
    </location>
</feature>
<keyword evidence="2" id="KW-0645">Protease</keyword>
<evidence type="ECO:0000313" key="11">
    <source>
        <dbReference type="RefSeq" id="XP_018825404.2"/>
    </source>
</evidence>
<dbReference type="InterPro" id="IPR001969">
    <property type="entry name" value="Aspartic_peptidase_AS"/>
</dbReference>
<dbReference type="SUPFAM" id="SSF50630">
    <property type="entry name" value="Acid proteases"/>
    <property type="match status" value="1"/>
</dbReference>
<protein>
    <submittedName>
        <fullName evidence="11">Protein ASPARTIC PROTEASE IN GUARD CELL 1-like</fullName>
    </submittedName>
</protein>
<dbReference type="AlphaFoldDB" id="A0A2I4F183"/>
<dbReference type="PROSITE" id="PS51767">
    <property type="entry name" value="PEPTIDASE_A1"/>
    <property type="match status" value="1"/>
</dbReference>
<feature type="transmembrane region" description="Helical" evidence="8">
    <location>
        <begin position="64"/>
        <end position="86"/>
    </location>
</feature>
<dbReference type="GO" id="GO:0006508">
    <property type="term" value="P:proteolysis"/>
    <property type="evidence" value="ECO:0007669"/>
    <property type="project" value="UniProtKB-KW"/>
</dbReference>
<dbReference type="GO" id="GO:0004190">
    <property type="term" value="F:aspartic-type endopeptidase activity"/>
    <property type="evidence" value="ECO:0007669"/>
    <property type="project" value="UniProtKB-KW"/>
</dbReference>
<evidence type="ECO:0000256" key="4">
    <source>
        <dbReference type="ARBA" id="ARBA00022750"/>
    </source>
</evidence>
<dbReference type="PROSITE" id="PS00141">
    <property type="entry name" value="ASP_PROTEASE"/>
    <property type="match status" value="1"/>
</dbReference>
<comment type="similarity">
    <text evidence="1">Belongs to the peptidase A1 family.</text>
</comment>
<keyword evidence="6" id="KW-0238">DNA-binding</keyword>
<dbReference type="InterPro" id="IPR033121">
    <property type="entry name" value="PEPTIDASE_A1"/>
</dbReference>
<sequence>MLSSIICHCLYLPPNSNADVIQRPLHFFLNLYIISYKKTQIQSLIFSLSCLLCDKSDMASNSKLFFFSFFFAIFVALAVSLLPLALSRGLTEEATHAFLDVSASLEQAQAVLSFDPETVQPFGQHDDEMQQQTLANSSSFSVQLHPRDFLLKTSYKDYKSLVLSRLERDSARVKSLTTKLQVSLDGVSESDLEPMKTELRPEDLSTPIVSGTSQGSGEYFSRVGVGSPPKLFYMVLDTGSDINWLQCQPCSDCYQQSDPVFNPGSSSSYKTLSCTSQQCGSLENPGCSTGKCQYQVSYGDGSYTVGDFVTETVSFGNTGAVNGIALGCGHENEGLFVGAAGLLGLGAGKLSLLSQIKASSFSYCLVDRHSGRSSTLEFNSAPPSDSVTTPLLRNEKVGTFYYIGLTGLSVGGQPVSIPSSAFQLDASGNGGIIIDSGTAITRLQTEAYNSLRDAFVKLTRHLPSTSGVSLFDTCYDLSSMTSVRVPTVAFRLSDGKSLQLPAKNYLIPVDSSGTFCFAFAATGSSLSIIGNVQQQGTRVSFDLAKSRVGFSPNKC</sequence>
<dbReference type="InterPro" id="IPR001461">
    <property type="entry name" value="Aspartic_peptidase_A1"/>
</dbReference>
<dbReference type="OrthoDB" id="2747330at2759"/>
<dbReference type="GeneID" id="108994589"/>
<evidence type="ECO:0000256" key="5">
    <source>
        <dbReference type="ARBA" id="ARBA00022801"/>
    </source>
</evidence>
<dbReference type="InterPro" id="IPR032861">
    <property type="entry name" value="TAXi_N"/>
</dbReference>
<keyword evidence="8" id="KW-0812">Transmembrane</keyword>
<organism evidence="10 11">
    <name type="scientific">Juglans regia</name>
    <name type="common">English walnut</name>
    <dbReference type="NCBI Taxonomy" id="51240"/>
    <lineage>
        <taxon>Eukaryota</taxon>
        <taxon>Viridiplantae</taxon>
        <taxon>Streptophyta</taxon>
        <taxon>Embryophyta</taxon>
        <taxon>Tracheophyta</taxon>
        <taxon>Spermatophyta</taxon>
        <taxon>Magnoliopsida</taxon>
        <taxon>eudicotyledons</taxon>
        <taxon>Gunneridae</taxon>
        <taxon>Pentapetalae</taxon>
        <taxon>rosids</taxon>
        <taxon>fabids</taxon>
        <taxon>Fagales</taxon>
        <taxon>Juglandaceae</taxon>
        <taxon>Juglans</taxon>
    </lineage>
</organism>
<dbReference type="FunFam" id="2.40.70.10:FF:000016">
    <property type="entry name" value="Probable aspartic protease At2g35615"/>
    <property type="match status" value="1"/>
</dbReference>
<dbReference type="RefSeq" id="XP_018825404.2">
    <property type="nucleotide sequence ID" value="XM_018969859.2"/>
</dbReference>
<evidence type="ECO:0000256" key="7">
    <source>
        <dbReference type="PIRSR" id="PIRSR601461-1"/>
    </source>
</evidence>
<evidence type="ECO:0000256" key="3">
    <source>
        <dbReference type="ARBA" id="ARBA00022729"/>
    </source>
</evidence>
<evidence type="ECO:0000259" key="9">
    <source>
        <dbReference type="PROSITE" id="PS51767"/>
    </source>
</evidence>
<name>A0A2I4F183_JUGRE</name>
<accession>A0A2I4F183</accession>
<dbReference type="Proteomes" id="UP000235220">
    <property type="component" value="Chromosome 15"/>
</dbReference>
<dbReference type="GO" id="GO:0003677">
    <property type="term" value="F:DNA binding"/>
    <property type="evidence" value="ECO:0007669"/>
    <property type="project" value="UniProtKB-KW"/>
</dbReference>
<feature type="domain" description="Peptidase A1" evidence="9">
    <location>
        <begin position="219"/>
        <end position="551"/>
    </location>
</feature>
<evidence type="ECO:0000256" key="6">
    <source>
        <dbReference type="ARBA" id="ARBA00023125"/>
    </source>
</evidence>
<feature type="active site" evidence="7">
    <location>
        <position position="435"/>
    </location>
</feature>
<keyword evidence="5" id="KW-0378">Hydrolase</keyword>
<dbReference type="InterPro" id="IPR032799">
    <property type="entry name" value="TAXi_C"/>
</dbReference>
<dbReference type="KEGG" id="jre:108994589"/>
<keyword evidence="8" id="KW-1133">Transmembrane helix</keyword>
<evidence type="ECO:0000256" key="1">
    <source>
        <dbReference type="ARBA" id="ARBA00007447"/>
    </source>
</evidence>
<keyword evidence="4" id="KW-0064">Aspartyl protease</keyword>
<dbReference type="Pfam" id="PF14541">
    <property type="entry name" value="TAXi_C"/>
    <property type="match status" value="1"/>
</dbReference>
<keyword evidence="8" id="KW-0472">Membrane</keyword>
<dbReference type="InterPro" id="IPR021109">
    <property type="entry name" value="Peptidase_aspartic_dom_sf"/>
</dbReference>
<gene>
    <name evidence="11" type="primary">LOC108994589</name>
</gene>
<proteinExistence type="inferred from homology"/>
<dbReference type="FunFam" id="2.40.70.10:FF:000010">
    <property type="entry name" value="Aspartyl protease family protein 2"/>
    <property type="match status" value="1"/>
</dbReference>
<evidence type="ECO:0000256" key="2">
    <source>
        <dbReference type="ARBA" id="ARBA00022670"/>
    </source>
</evidence>
<dbReference type="InParanoid" id="A0A2I4F183"/>
<dbReference type="PANTHER" id="PTHR13683:SF274">
    <property type="entry name" value="PROTEIN ASPARTIC PROTEASE IN GUARD CELL 1"/>
    <property type="match status" value="1"/>
</dbReference>
<dbReference type="FunCoup" id="A0A2I4F183">
    <property type="interactions" value="246"/>
</dbReference>
<keyword evidence="10" id="KW-1185">Reference proteome</keyword>
<keyword evidence="3" id="KW-0732">Signal</keyword>
<dbReference type="Pfam" id="PF14543">
    <property type="entry name" value="TAXi_N"/>
    <property type="match status" value="1"/>
</dbReference>
<dbReference type="PANTHER" id="PTHR13683">
    <property type="entry name" value="ASPARTYL PROTEASES"/>
    <property type="match status" value="1"/>
</dbReference>
<reference evidence="11" key="1">
    <citation type="submission" date="2025-08" db="UniProtKB">
        <authorList>
            <consortium name="RefSeq"/>
        </authorList>
    </citation>
    <scope>IDENTIFICATION</scope>
    <source>
        <tissue evidence="11">Leaves</tissue>
    </source>
</reference>